<evidence type="ECO:0000313" key="2">
    <source>
        <dbReference type="EMBL" id="MBK0400254.1"/>
    </source>
</evidence>
<evidence type="ECO:0000313" key="3">
    <source>
        <dbReference type="Proteomes" id="UP000655420"/>
    </source>
</evidence>
<keyword evidence="1" id="KW-0472">Membrane</keyword>
<feature type="transmembrane region" description="Helical" evidence="1">
    <location>
        <begin position="206"/>
        <end position="226"/>
    </location>
</feature>
<feature type="transmembrane region" description="Helical" evidence="1">
    <location>
        <begin position="160"/>
        <end position="179"/>
    </location>
</feature>
<comment type="caution">
    <text evidence="2">The sequence shown here is derived from an EMBL/GenBank/DDBJ whole genome shotgun (WGS) entry which is preliminary data.</text>
</comment>
<keyword evidence="1" id="KW-0812">Transmembrane</keyword>
<proteinExistence type="predicted"/>
<gene>
    <name evidence="2" type="ORF">H0I76_13730</name>
</gene>
<sequence length="244" mass="26740">MCWSEAASLGMVGIGAVATGVTMMRREPAAIPVALGYFTVMEALQFAGYQVVDDCGSPANRAITLLSYLHIAFQPFVINAFMMELVPAPVKARMRWLVFGACAVSAGVMLAQLLPIEALGRCRPGDILCGARLCLVSGEWHIAWDIPYNGLLMKLGLPDMLASAFPTYLLTVFVLPLLYGAWRFVLFHALAGPVLARLLTDNPNEMPAIWCLFSIGLVLLALSPAIRRRFEVDDWALWPPAWRS</sequence>
<protein>
    <submittedName>
        <fullName evidence="2">Uncharacterized protein</fullName>
    </submittedName>
</protein>
<dbReference type="Proteomes" id="UP000655420">
    <property type="component" value="Unassembled WGS sequence"/>
</dbReference>
<accession>A0A8J7MA38</accession>
<evidence type="ECO:0000256" key="1">
    <source>
        <dbReference type="SAM" id="Phobius"/>
    </source>
</evidence>
<keyword evidence="3" id="KW-1185">Reference proteome</keyword>
<feature type="transmembrane region" description="Helical" evidence="1">
    <location>
        <begin position="94"/>
        <end position="114"/>
    </location>
</feature>
<feature type="transmembrane region" description="Helical" evidence="1">
    <location>
        <begin position="31"/>
        <end position="51"/>
    </location>
</feature>
<keyword evidence="1" id="KW-1133">Transmembrane helix</keyword>
<dbReference type="InterPro" id="IPR043912">
    <property type="entry name" value="DUF5765"/>
</dbReference>
<name>A0A8J7MA38_9RHOB</name>
<feature type="transmembrane region" description="Helical" evidence="1">
    <location>
        <begin position="63"/>
        <end position="82"/>
    </location>
</feature>
<dbReference type="RefSeq" id="WP_200610813.1">
    <property type="nucleotide sequence ID" value="NZ_JAEHHL010000008.1"/>
</dbReference>
<reference evidence="2" key="1">
    <citation type="submission" date="2020-12" db="EMBL/GenBank/DDBJ databases">
        <title>Bacterial taxonomy.</title>
        <authorList>
            <person name="Pan X."/>
        </authorList>
    </citation>
    <scope>NUCLEOTIDE SEQUENCE</scope>
    <source>
        <strain evidence="2">M0105</strain>
    </source>
</reference>
<dbReference type="AlphaFoldDB" id="A0A8J7MA38"/>
<organism evidence="2 3">
    <name type="scientific">Thermohalobaculum xanthum</name>
    <dbReference type="NCBI Taxonomy" id="2753746"/>
    <lineage>
        <taxon>Bacteria</taxon>
        <taxon>Pseudomonadati</taxon>
        <taxon>Pseudomonadota</taxon>
        <taxon>Alphaproteobacteria</taxon>
        <taxon>Rhodobacterales</taxon>
        <taxon>Paracoccaceae</taxon>
        <taxon>Thermohalobaculum</taxon>
    </lineage>
</organism>
<dbReference type="Pfam" id="PF19069">
    <property type="entry name" value="DUF5765"/>
    <property type="match status" value="1"/>
</dbReference>
<dbReference type="EMBL" id="JAEHHL010000008">
    <property type="protein sequence ID" value="MBK0400254.1"/>
    <property type="molecule type" value="Genomic_DNA"/>
</dbReference>